<dbReference type="AlphaFoldDB" id="A0A4Y2QCT7"/>
<gene>
    <name evidence="1" type="ORF">AVEN_87776_1</name>
</gene>
<proteinExistence type="predicted"/>
<dbReference type="Proteomes" id="UP000499080">
    <property type="component" value="Unassembled WGS sequence"/>
</dbReference>
<sequence length="91" mass="10082">MFVLIEGRREVRMHKAKIRGFNPPISEDQKQGVKKAGDLGIFIGEHGFSYDQGINTDSRLNPSVKELVNKGLRDATLFKAVGGSIPITEKK</sequence>
<organism evidence="1 2">
    <name type="scientific">Araneus ventricosus</name>
    <name type="common">Orbweaver spider</name>
    <name type="synonym">Epeira ventricosa</name>
    <dbReference type="NCBI Taxonomy" id="182803"/>
    <lineage>
        <taxon>Eukaryota</taxon>
        <taxon>Metazoa</taxon>
        <taxon>Ecdysozoa</taxon>
        <taxon>Arthropoda</taxon>
        <taxon>Chelicerata</taxon>
        <taxon>Arachnida</taxon>
        <taxon>Araneae</taxon>
        <taxon>Araneomorphae</taxon>
        <taxon>Entelegynae</taxon>
        <taxon>Araneoidea</taxon>
        <taxon>Araneidae</taxon>
        <taxon>Araneus</taxon>
    </lineage>
</organism>
<evidence type="ECO:0000313" key="1">
    <source>
        <dbReference type="EMBL" id="GBN60437.1"/>
    </source>
</evidence>
<dbReference type="EMBL" id="BGPR01013396">
    <property type="protein sequence ID" value="GBN60437.1"/>
    <property type="molecule type" value="Genomic_DNA"/>
</dbReference>
<comment type="caution">
    <text evidence="1">The sequence shown here is derived from an EMBL/GenBank/DDBJ whole genome shotgun (WGS) entry which is preliminary data.</text>
</comment>
<name>A0A4Y2QCT7_ARAVE</name>
<accession>A0A4Y2QCT7</accession>
<protein>
    <submittedName>
        <fullName evidence="1">Uncharacterized protein</fullName>
    </submittedName>
</protein>
<keyword evidence="2" id="KW-1185">Reference proteome</keyword>
<reference evidence="1 2" key="1">
    <citation type="journal article" date="2019" name="Sci. Rep.">
        <title>Orb-weaving spider Araneus ventricosus genome elucidates the spidroin gene catalogue.</title>
        <authorList>
            <person name="Kono N."/>
            <person name="Nakamura H."/>
            <person name="Ohtoshi R."/>
            <person name="Moran D.A.P."/>
            <person name="Shinohara A."/>
            <person name="Yoshida Y."/>
            <person name="Fujiwara M."/>
            <person name="Mori M."/>
            <person name="Tomita M."/>
            <person name="Arakawa K."/>
        </authorList>
    </citation>
    <scope>NUCLEOTIDE SEQUENCE [LARGE SCALE GENOMIC DNA]</scope>
</reference>
<evidence type="ECO:0000313" key="2">
    <source>
        <dbReference type="Proteomes" id="UP000499080"/>
    </source>
</evidence>